<dbReference type="KEGG" id="amij:EQM06_03370"/>
<dbReference type="AlphaFoldDB" id="A0A410PTQ8"/>
<protein>
    <submittedName>
        <fullName evidence="2">Uncharacterized protein</fullName>
    </submittedName>
</protein>
<dbReference type="RefSeq" id="WP_128744997.1">
    <property type="nucleotide sequence ID" value="NZ_CP035281.1"/>
</dbReference>
<evidence type="ECO:0000256" key="1">
    <source>
        <dbReference type="SAM" id="Phobius"/>
    </source>
</evidence>
<keyword evidence="1" id="KW-0472">Membrane</keyword>
<dbReference type="Proteomes" id="UP000287601">
    <property type="component" value="Chromosome"/>
</dbReference>
<dbReference type="EMBL" id="CP035281">
    <property type="protein sequence ID" value="QAT42347.1"/>
    <property type="molecule type" value="Genomic_DNA"/>
</dbReference>
<name>A0A410PTQ8_9FIRM</name>
<organism evidence="2 3">
    <name type="scientific">Aminipila luticellarii</name>
    <dbReference type="NCBI Taxonomy" id="2507160"/>
    <lineage>
        <taxon>Bacteria</taxon>
        <taxon>Bacillati</taxon>
        <taxon>Bacillota</taxon>
        <taxon>Clostridia</taxon>
        <taxon>Peptostreptococcales</taxon>
        <taxon>Anaerovoracaceae</taxon>
        <taxon>Aminipila</taxon>
    </lineage>
</organism>
<keyword evidence="1" id="KW-1133">Transmembrane helix</keyword>
<proteinExistence type="predicted"/>
<keyword evidence="1" id="KW-0812">Transmembrane</keyword>
<accession>A0A410PTQ8</accession>
<evidence type="ECO:0000313" key="3">
    <source>
        <dbReference type="Proteomes" id="UP000287601"/>
    </source>
</evidence>
<gene>
    <name evidence="2" type="ORF">EQM06_03370</name>
</gene>
<feature type="transmembrane region" description="Helical" evidence="1">
    <location>
        <begin position="55"/>
        <end position="78"/>
    </location>
</feature>
<sequence length="140" mass="15650">MEEKKHFYADVWGDTVEIRDLFIAVIIGIVISLSLFILGLQFLQGRLTDVAPNLVKAYALLIGILGSLISAVISASLFKPKRILNEKHFSEEDRKSVLDELGINKEKEAEALKNAEKQVIAEMKSLKLYEIFAGDEETKG</sequence>
<keyword evidence="3" id="KW-1185">Reference proteome</keyword>
<feature type="transmembrane region" description="Helical" evidence="1">
    <location>
        <begin position="21"/>
        <end position="43"/>
    </location>
</feature>
<reference evidence="2 3" key="1">
    <citation type="submission" date="2019-01" db="EMBL/GenBank/DDBJ databases">
        <title>Draft genomes of a novel of Aminipila strains.</title>
        <authorList>
            <person name="Ma S."/>
        </authorList>
    </citation>
    <scope>NUCLEOTIDE SEQUENCE [LARGE SCALE GENOMIC DNA]</scope>
    <source>
        <strain evidence="3">JN-39</strain>
    </source>
</reference>
<dbReference type="OrthoDB" id="1625483at2"/>
<evidence type="ECO:0000313" key="2">
    <source>
        <dbReference type="EMBL" id="QAT42347.1"/>
    </source>
</evidence>